<dbReference type="HAMAP" id="MF_01609">
    <property type="entry name" value="Glu_cys_ligase_2"/>
    <property type="match status" value="1"/>
</dbReference>
<dbReference type="Proteomes" id="UP001149411">
    <property type="component" value="Unassembled WGS sequence"/>
</dbReference>
<dbReference type="Pfam" id="PF04107">
    <property type="entry name" value="GCS2"/>
    <property type="match status" value="1"/>
</dbReference>
<dbReference type="InterPro" id="IPR014746">
    <property type="entry name" value="Gln_synth/guanido_kin_cat_dom"/>
</dbReference>
<accession>A0A9Q4GHN3</accession>
<proteinExistence type="inferred from homology"/>
<comment type="similarity">
    <text evidence="4">Belongs to the glutamate--cysteine ligase type 2 family. YbdK subfamily.</text>
</comment>
<evidence type="ECO:0000313" key="6">
    <source>
        <dbReference type="Proteomes" id="UP001149411"/>
    </source>
</evidence>
<dbReference type="InterPro" id="IPR050141">
    <property type="entry name" value="GCL_type2/YbdK_subfam"/>
</dbReference>
<dbReference type="PANTHER" id="PTHR36510">
    <property type="entry name" value="GLUTAMATE--CYSTEINE LIGASE 2-RELATED"/>
    <property type="match status" value="1"/>
</dbReference>
<dbReference type="EC" id="6.3.2.2" evidence="4"/>
<keyword evidence="1 4" id="KW-0436">Ligase</keyword>
<sequence>MPGREAFDERGTVGVEEEYFVVDAEALEPVPAVDVLFEDVPNELEGHVGTELFKFVFETTTEKTETLEGAREEIRRKRAALVEHARDHGYEVLVAGLHPTALWDEHQHAEGERYEQQLARIGYPQHRNITAGLHVHIGLDDADEAVRVADEARRYLPLLLALSANSPFWYGRDTGLASARALVFENLPNTGVPSRFGDWETFRRFERRMVEDGSVADRGEIWWDVRPHTEYGTVEIRSPDAQTSLGRSFAFVSLCRALVLELARRDDRTDPRRELLNENKWRALRYGQDASFMSLDGGTMALDERFAEVLDAVETPYKDEIRALGGVSGAERQREAYRSGGAEAVKEAVRIDS</sequence>
<dbReference type="AlphaFoldDB" id="A0A9Q4GHN3"/>
<dbReference type="PANTHER" id="PTHR36510:SF1">
    <property type="entry name" value="GLUTAMATE--CYSTEINE LIGASE 2-RELATED"/>
    <property type="match status" value="1"/>
</dbReference>
<keyword evidence="6" id="KW-1185">Reference proteome</keyword>
<gene>
    <name evidence="4" type="primary">gshA</name>
    <name evidence="5" type="ORF">EGH25_06375</name>
</gene>
<dbReference type="Gene3D" id="3.30.590.20">
    <property type="match status" value="1"/>
</dbReference>
<organism evidence="5 6">
    <name type="scientific">Halorutilus salinus</name>
    <dbReference type="NCBI Taxonomy" id="2487751"/>
    <lineage>
        <taxon>Archaea</taxon>
        <taxon>Methanobacteriati</taxon>
        <taxon>Methanobacteriota</taxon>
        <taxon>Stenosarchaea group</taxon>
        <taxon>Halobacteria</taxon>
        <taxon>Halorutilales</taxon>
        <taxon>Halorutilaceae</taxon>
        <taxon>Halorutilus</taxon>
    </lineage>
</organism>
<dbReference type="SUPFAM" id="SSF55931">
    <property type="entry name" value="Glutamine synthetase/guanido kinase"/>
    <property type="match status" value="1"/>
</dbReference>
<dbReference type="NCBIfam" id="NF010045">
    <property type="entry name" value="PRK13518.1"/>
    <property type="match status" value="1"/>
</dbReference>
<comment type="function">
    <text evidence="4">Catalyzes the synthesis of gamma-glutamylcysteine (gamma-GC), the main low-molecular-weight thiol compound instead of glutathione in halophilic archaea.</text>
</comment>
<protein>
    <recommendedName>
        <fullName evidence="4">Glutamate--cysteine ligase</fullName>
        <ecNumber evidence="4">6.3.2.2</ecNumber>
    </recommendedName>
    <alternativeName>
        <fullName evidence="4">Gamma-glutamylcysteine synthetase</fullName>
        <shortName evidence="4">GCS</shortName>
        <shortName evidence="4">Gamma-GCS</shortName>
    </alternativeName>
</protein>
<reference evidence="5" key="1">
    <citation type="submission" date="2022-09" db="EMBL/GenBank/DDBJ databases">
        <title>Haloadaptaus new haloarchaeum isolated from saline soil.</title>
        <authorList>
            <person name="Duran-Viseras A."/>
            <person name="Sanchez-Porro C."/>
            <person name="Ventosa A."/>
        </authorList>
    </citation>
    <scope>NUCLEOTIDE SEQUENCE</scope>
    <source>
        <strain evidence="5">F3-133</strain>
    </source>
</reference>
<comment type="caution">
    <text evidence="5">The sequence shown here is derived from an EMBL/GenBank/DDBJ whole genome shotgun (WGS) entry which is preliminary data.</text>
</comment>
<dbReference type="EMBL" id="RKLV01000005">
    <property type="protein sequence ID" value="MCX2818975.1"/>
    <property type="molecule type" value="Genomic_DNA"/>
</dbReference>
<evidence type="ECO:0000256" key="1">
    <source>
        <dbReference type="ARBA" id="ARBA00022598"/>
    </source>
</evidence>
<keyword evidence="3 4" id="KW-0067">ATP-binding</keyword>
<name>A0A9Q4GHN3_9EURY</name>
<comment type="catalytic activity">
    <reaction evidence="4">
        <text>L-cysteine + L-glutamate + ATP = gamma-L-glutamyl-L-cysteine + ADP + phosphate + H(+)</text>
        <dbReference type="Rhea" id="RHEA:13285"/>
        <dbReference type="ChEBI" id="CHEBI:15378"/>
        <dbReference type="ChEBI" id="CHEBI:29985"/>
        <dbReference type="ChEBI" id="CHEBI:30616"/>
        <dbReference type="ChEBI" id="CHEBI:35235"/>
        <dbReference type="ChEBI" id="CHEBI:43474"/>
        <dbReference type="ChEBI" id="CHEBI:58173"/>
        <dbReference type="ChEBI" id="CHEBI:456216"/>
        <dbReference type="EC" id="6.3.2.2"/>
    </reaction>
</comment>
<dbReference type="GO" id="GO:0004357">
    <property type="term" value="F:glutamate-cysteine ligase activity"/>
    <property type="evidence" value="ECO:0007669"/>
    <property type="project" value="UniProtKB-UniRule"/>
</dbReference>
<evidence type="ECO:0000256" key="3">
    <source>
        <dbReference type="ARBA" id="ARBA00022840"/>
    </source>
</evidence>
<dbReference type="InterPro" id="IPR006336">
    <property type="entry name" value="GCS2"/>
</dbReference>
<dbReference type="GO" id="GO:0042398">
    <property type="term" value="P:modified amino acid biosynthetic process"/>
    <property type="evidence" value="ECO:0007669"/>
    <property type="project" value="InterPro"/>
</dbReference>
<evidence type="ECO:0000256" key="4">
    <source>
        <dbReference type="HAMAP-Rule" id="MF_01609"/>
    </source>
</evidence>
<dbReference type="GO" id="GO:0005524">
    <property type="term" value="F:ATP binding"/>
    <property type="evidence" value="ECO:0007669"/>
    <property type="project" value="UniProtKB-KW"/>
</dbReference>
<evidence type="ECO:0000256" key="2">
    <source>
        <dbReference type="ARBA" id="ARBA00022741"/>
    </source>
</evidence>
<keyword evidence="2 4" id="KW-0547">Nucleotide-binding</keyword>
<dbReference type="RefSeq" id="WP_266086830.1">
    <property type="nucleotide sequence ID" value="NZ_RKLV01000005.1"/>
</dbReference>
<dbReference type="NCBIfam" id="TIGR02050">
    <property type="entry name" value="gshA_cyan_rel"/>
    <property type="match status" value="1"/>
</dbReference>
<dbReference type="InterPro" id="IPR011793">
    <property type="entry name" value="YbdK"/>
</dbReference>
<evidence type="ECO:0000313" key="5">
    <source>
        <dbReference type="EMBL" id="MCX2818975.1"/>
    </source>
</evidence>